<feature type="coiled-coil region" evidence="1">
    <location>
        <begin position="30"/>
        <end position="64"/>
    </location>
</feature>
<proteinExistence type="predicted"/>
<reference evidence="2 3" key="1">
    <citation type="submission" date="2020-08" db="EMBL/GenBank/DDBJ databases">
        <title>Genomic Encyclopedia of Type Strains, Phase IV (KMG-IV): sequencing the most valuable type-strain genomes for metagenomic binning, comparative biology and taxonomic classification.</title>
        <authorList>
            <person name="Goeker M."/>
        </authorList>
    </citation>
    <scope>NUCLEOTIDE SEQUENCE [LARGE SCALE GENOMIC DNA]</scope>
    <source>
        <strain evidence="2 3">DSM 16268</strain>
    </source>
</reference>
<organism evidence="2 3">
    <name type="scientific">Prosthecomicrobium pneumaticum</name>
    <dbReference type="NCBI Taxonomy" id="81895"/>
    <lineage>
        <taxon>Bacteria</taxon>
        <taxon>Pseudomonadati</taxon>
        <taxon>Pseudomonadota</taxon>
        <taxon>Alphaproteobacteria</taxon>
        <taxon>Hyphomicrobiales</taxon>
        <taxon>Kaistiaceae</taxon>
        <taxon>Prosthecomicrobium</taxon>
    </lineage>
</organism>
<dbReference type="RefSeq" id="WP_183852750.1">
    <property type="nucleotide sequence ID" value="NZ_JACHOO010000002.1"/>
</dbReference>
<gene>
    <name evidence="2" type="ORF">GGQ63_000779</name>
</gene>
<accession>A0A7W9CUQ9</accession>
<dbReference type="Proteomes" id="UP000523821">
    <property type="component" value="Unassembled WGS sequence"/>
</dbReference>
<dbReference type="EMBL" id="JACHOO010000002">
    <property type="protein sequence ID" value="MBB5751727.1"/>
    <property type="molecule type" value="Genomic_DNA"/>
</dbReference>
<evidence type="ECO:0000313" key="2">
    <source>
        <dbReference type="EMBL" id="MBB5751727.1"/>
    </source>
</evidence>
<keyword evidence="1" id="KW-0175">Coiled coil</keyword>
<evidence type="ECO:0000313" key="3">
    <source>
        <dbReference type="Proteomes" id="UP000523821"/>
    </source>
</evidence>
<evidence type="ECO:0000256" key="1">
    <source>
        <dbReference type="SAM" id="Coils"/>
    </source>
</evidence>
<dbReference type="AlphaFoldDB" id="A0A7W9CUQ9"/>
<protein>
    <submittedName>
        <fullName evidence="2">Uncharacterized protein</fullName>
    </submittedName>
</protein>
<name>A0A7W9CUQ9_9HYPH</name>
<comment type="caution">
    <text evidence="2">The sequence shown here is derived from an EMBL/GenBank/DDBJ whole genome shotgun (WGS) entry which is preliminary data.</text>
</comment>
<keyword evidence="3" id="KW-1185">Reference proteome</keyword>
<sequence>MSVRNARKFFEENLRRHIDPVRDPQGHNLNAGLVQLVDDLASELERMREELSYISAQVAELTDRLEFQRPRTRPLD</sequence>